<name>A0A7X8C4X8_9LACT</name>
<dbReference type="InterPro" id="IPR014825">
    <property type="entry name" value="DNA_alkylation"/>
</dbReference>
<comment type="caution">
    <text evidence="1">The sequence shown here is derived from an EMBL/GenBank/DDBJ whole genome shotgun (WGS) entry which is preliminary data.</text>
</comment>
<dbReference type="Gene3D" id="1.20.1660.10">
    <property type="entry name" value="Hypothetical protein (EF3068)"/>
    <property type="match status" value="1"/>
</dbReference>
<dbReference type="Pfam" id="PF08713">
    <property type="entry name" value="DNA_alkylation"/>
    <property type="match status" value="1"/>
</dbReference>
<gene>
    <name evidence="1" type="ORF">GX355_09350</name>
</gene>
<dbReference type="RefSeq" id="WP_276649340.1">
    <property type="nucleotide sequence ID" value="NZ_JAAYSM010000320.1"/>
</dbReference>
<protein>
    <submittedName>
        <fullName evidence="1">DNA alkylation repair protein</fullName>
    </submittedName>
</protein>
<dbReference type="CDD" id="cd07064">
    <property type="entry name" value="AlkD_like_1"/>
    <property type="match status" value="1"/>
</dbReference>
<dbReference type="PANTHER" id="PTHR34070">
    <property type="entry name" value="ARMADILLO-TYPE FOLD"/>
    <property type="match status" value="1"/>
</dbReference>
<dbReference type="SUPFAM" id="SSF48371">
    <property type="entry name" value="ARM repeat"/>
    <property type="match status" value="1"/>
</dbReference>
<reference evidence="1 2" key="1">
    <citation type="journal article" date="2020" name="Biotechnol. Biofuels">
        <title>New insights from the biogas microbiome by comprehensive genome-resolved metagenomics of nearly 1600 species originating from multiple anaerobic digesters.</title>
        <authorList>
            <person name="Campanaro S."/>
            <person name="Treu L."/>
            <person name="Rodriguez-R L.M."/>
            <person name="Kovalovszki A."/>
            <person name="Ziels R.M."/>
            <person name="Maus I."/>
            <person name="Zhu X."/>
            <person name="Kougias P.G."/>
            <person name="Basile A."/>
            <person name="Luo G."/>
            <person name="Schluter A."/>
            <person name="Konstantinidis K.T."/>
            <person name="Angelidaki I."/>
        </authorList>
    </citation>
    <scope>NUCLEOTIDE SEQUENCE [LARGE SCALE GENOMIC DNA]</scope>
    <source>
        <strain evidence="1">AS23ysBPME_34</strain>
    </source>
</reference>
<feature type="non-terminal residue" evidence="1">
    <location>
        <position position="219"/>
    </location>
</feature>
<dbReference type="AlphaFoldDB" id="A0A7X8C4X8"/>
<dbReference type="Proteomes" id="UP000541058">
    <property type="component" value="Unassembled WGS sequence"/>
</dbReference>
<evidence type="ECO:0000313" key="2">
    <source>
        <dbReference type="Proteomes" id="UP000541058"/>
    </source>
</evidence>
<sequence length="219" mass="26037">MSKYTHVLTLIQSATDPQNALSMKQYMRNQFEFLGVKTPARKALIKEFIQNEKVTQTIDWQFVNDCYDSQFRELHYVALDYLHAMAKWLTFEDIPNLFHLAKKHQWWDTIDRLDRLIGNIGLTDNRVDDLMIEWSKNEDMWLRRLAIDHQIGRKDKTNAELLAAIILNNLVSDEFFINKAIGWSLREYAKTNPQWVRQFLADYQHQLSSLSYREASKHL</sequence>
<dbReference type="InterPro" id="IPR016024">
    <property type="entry name" value="ARM-type_fold"/>
</dbReference>
<proteinExistence type="predicted"/>
<organism evidence="1 2">
    <name type="scientific">Globicatella sulfidifaciens</name>
    <dbReference type="NCBI Taxonomy" id="136093"/>
    <lineage>
        <taxon>Bacteria</taxon>
        <taxon>Bacillati</taxon>
        <taxon>Bacillota</taxon>
        <taxon>Bacilli</taxon>
        <taxon>Lactobacillales</taxon>
        <taxon>Aerococcaceae</taxon>
        <taxon>Globicatella</taxon>
    </lineage>
</organism>
<dbReference type="EMBL" id="JAAYSM010000320">
    <property type="protein sequence ID" value="NLJ19055.1"/>
    <property type="molecule type" value="Genomic_DNA"/>
</dbReference>
<evidence type="ECO:0000313" key="1">
    <source>
        <dbReference type="EMBL" id="NLJ19055.1"/>
    </source>
</evidence>
<dbReference type="Gene3D" id="1.25.40.290">
    <property type="entry name" value="ARM repeat domains"/>
    <property type="match status" value="1"/>
</dbReference>
<accession>A0A7X8C4X8</accession>
<dbReference type="PANTHER" id="PTHR34070:SF1">
    <property type="entry name" value="DNA ALKYLATION REPAIR PROTEIN"/>
    <property type="match status" value="1"/>
</dbReference>